<feature type="binding site" evidence="8 10">
    <location>
        <begin position="49"/>
        <end position="52"/>
    </location>
    <ligand>
        <name>substrate</name>
    </ligand>
</feature>
<evidence type="ECO:0000256" key="7">
    <source>
        <dbReference type="ARBA" id="ARBA00047464"/>
    </source>
</evidence>
<dbReference type="InterPro" id="IPR036343">
    <property type="entry name" value="GluRdtase_N_sf"/>
</dbReference>
<dbReference type="EC" id="1.2.1.70" evidence="3 8"/>
<dbReference type="PROSITE" id="PS00747">
    <property type="entry name" value="GLUTR"/>
    <property type="match status" value="1"/>
</dbReference>
<comment type="miscellaneous">
    <text evidence="8">During catalysis, the active site Cys acts as a nucleophile attacking the alpha-carbonyl group of tRNA-bound glutamate with the formation of a thioester intermediate between enzyme and glutamate, and the concomitant release of tRNA(Glu). The thioester intermediate is finally reduced by direct hydride transfer from NADPH, to form the product GSA.</text>
</comment>
<dbReference type="NCBIfam" id="TIGR01035">
    <property type="entry name" value="hemA"/>
    <property type="match status" value="1"/>
</dbReference>
<keyword evidence="4 8" id="KW-0521">NADP</keyword>
<dbReference type="eggNOG" id="COG0373">
    <property type="taxonomic scope" value="Bacteria"/>
</dbReference>
<evidence type="ECO:0000256" key="1">
    <source>
        <dbReference type="ARBA" id="ARBA00005059"/>
    </source>
</evidence>
<dbReference type="InterPro" id="IPR015896">
    <property type="entry name" value="4pyrrol_synth_GluRdtase_dimer"/>
</dbReference>
<dbReference type="InterPro" id="IPR000343">
    <property type="entry name" value="4pyrrol_synth_GluRdtase"/>
</dbReference>
<evidence type="ECO:0000256" key="8">
    <source>
        <dbReference type="HAMAP-Rule" id="MF_00087"/>
    </source>
</evidence>
<feature type="domain" description="Glutamyl-tRNA reductase N-terminal" evidence="16">
    <location>
        <begin position="6"/>
        <end position="157"/>
    </location>
</feature>
<proteinExistence type="inferred from homology"/>
<gene>
    <name evidence="8 17" type="primary">hemA</name>
    <name evidence="17" type="ordered locus">MODMU_2514</name>
</gene>
<evidence type="ECO:0000259" key="14">
    <source>
        <dbReference type="Pfam" id="PF00745"/>
    </source>
</evidence>
<evidence type="ECO:0000313" key="18">
    <source>
        <dbReference type="Proteomes" id="UP000006461"/>
    </source>
</evidence>
<dbReference type="InterPro" id="IPR006151">
    <property type="entry name" value="Shikm_DH/Glu-tRNA_Rdtase"/>
</dbReference>
<dbReference type="Gene3D" id="3.30.460.30">
    <property type="entry name" value="Glutamyl-tRNA reductase, N-terminal domain"/>
    <property type="match status" value="1"/>
</dbReference>
<evidence type="ECO:0000259" key="15">
    <source>
        <dbReference type="Pfam" id="PF01488"/>
    </source>
</evidence>
<dbReference type="OrthoDB" id="110209at2"/>
<dbReference type="GO" id="GO:0008883">
    <property type="term" value="F:glutamyl-tRNA reductase activity"/>
    <property type="evidence" value="ECO:0007669"/>
    <property type="project" value="UniProtKB-UniRule"/>
</dbReference>
<dbReference type="SUPFAM" id="SSF51735">
    <property type="entry name" value="NAD(P)-binding Rossmann-fold domains"/>
    <property type="match status" value="1"/>
</dbReference>
<evidence type="ECO:0000256" key="9">
    <source>
        <dbReference type="PIRSR" id="PIRSR000445-1"/>
    </source>
</evidence>
<accession>I4EX30</accession>
<evidence type="ECO:0000256" key="11">
    <source>
        <dbReference type="PIRSR" id="PIRSR000445-3"/>
    </source>
</evidence>
<evidence type="ECO:0000256" key="6">
    <source>
        <dbReference type="ARBA" id="ARBA00023244"/>
    </source>
</evidence>
<name>I4EX30_MODI5</name>
<comment type="similarity">
    <text evidence="2 8 13">Belongs to the glutamyl-tRNA reductase family.</text>
</comment>
<dbReference type="FunFam" id="3.30.460.30:FF:000001">
    <property type="entry name" value="Glutamyl-tRNA reductase"/>
    <property type="match status" value="1"/>
</dbReference>
<dbReference type="GO" id="GO:0019353">
    <property type="term" value="P:protoporphyrinogen IX biosynthetic process from glutamate"/>
    <property type="evidence" value="ECO:0007669"/>
    <property type="project" value="TreeGrafter"/>
</dbReference>
<dbReference type="KEGG" id="mmar:MODMU_2514"/>
<keyword evidence="6 8" id="KW-0627">Porphyrin biosynthesis</keyword>
<comment type="domain">
    <text evidence="8">Possesses an unusual extended V-shaped dimeric structure with each monomer consisting of three distinct domains arranged along a curved 'spinal' alpha-helix. The N-terminal catalytic domain specifically recognizes the glutamate moiety of the substrate. The second domain is the NADPH-binding domain, and the third C-terminal domain is responsible for dimerization.</text>
</comment>
<evidence type="ECO:0000256" key="3">
    <source>
        <dbReference type="ARBA" id="ARBA00012970"/>
    </source>
</evidence>
<dbReference type="HOGENOM" id="CLU_035113_4_0_11"/>
<dbReference type="AlphaFoldDB" id="I4EX30"/>
<dbReference type="InterPro" id="IPR018214">
    <property type="entry name" value="GluRdtase_CS"/>
</dbReference>
<keyword evidence="18" id="KW-1185">Reference proteome</keyword>
<dbReference type="UniPathway" id="UPA00251">
    <property type="reaction ID" value="UER00316"/>
</dbReference>
<feature type="binding site" evidence="8 10">
    <location>
        <position position="110"/>
    </location>
    <ligand>
        <name>substrate</name>
    </ligand>
</feature>
<comment type="pathway">
    <text evidence="1 8 13">Porphyrin-containing compound metabolism; protoporphyrin-IX biosynthesis; 5-aminolevulinate from L-glutamyl-tRNA(Glu): step 1/2.</text>
</comment>
<comment type="subunit">
    <text evidence="8">Homodimer.</text>
</comment>
<feature type="domain" description="Tetrapyrrole biosynthesis glutamyl-tRNA reductase dimerisation" evidence="14">
    <location>
        <begin position="320"/>
        <end position="417"/>
    </location>
</feature>
<evidence type="ECO:0000256" key="4">
    <source>
        <dbReference type="ARBA" id="ARBA00022857"/>
    </source>
</evidence>
<keyword evidence="5 8" id="KW-0560">Oxidoreductase</keyword>
<evidence type="ECO:0000256" key="5">
    <source>
        <dbReference type="ARBA" id="ARBA00023002"/>
    </source>
</evidence>
<comment type="function">
    <text evidence="8">Catalyzes the NADPH-dependent reduction of glutamyl-tRNA(Glu) to glutamate 1-semialdehyde (GSA).</text>
</comment>
<evidence type="ECO:0000256" key="12">
    <source>
        <dbReference type="PIRSR" id="PIRSR000445-4"/>
    </source>
</evidence>
<reference evidence="17 18" key="1">
    <citation type="journal article" date="2012" name="J. Bacteriol.">
        <title>Genome Sequence of Radiation-Resistant Modestobacter marinus Strain BC501, a Representative Actinobacterium That Thrives on Calcareous Stone Surfaces.</title>
        <authorList>
            <person name="Normand P."/>
            <person name="Gury J."/>
            <person name="Pujic P."/>
            <person name="Chouaia B."/>
            <person name="Crotti E."/>
            <person name="Brusetti L."/>
            <person name="Daffonchio D."/>
            <person name="Vacherie B."/>
            <person name="Barbe V."/>
            <person name="Medigue C."/>
            <person name="Calteau A."/>
            <person name="Ghodhbane-Gtari F."/>
            <person name="Essoussi I."/>
            <person name="Nouioui I."/>
            <person name="Abbassi-Ghozzi I."/>
            <person name="Gtari M."/>
        </authorList>
    </citation>
    <scope>NUCLEOTIDE SEQUENCE [LARGE SCALE GENOMIC DNA]</scope>
    <source>
        <strain evidence="18">BC 501</strain>
    </source>
</reference>
<dbReference type="Pfam" id="PF05201">
    <property type="entry name" value="GlutR_N"/>
    <property type="match status" value="1"/>
</dbReference>
<dbReference type="InterPro" id="IPR036453">
    <property type="entry name" value="GluRdtase_dimer_dom_sf"/>
</dbReference>
<sequence length="451" mass="46969">MTIVNIGLSHRTAPTELLEELAVPAALLGAMLARLHAVPTIDEVAVLSTCNRIEVYAVTRGPAEPLTQTVAGLLAERGGLPVGEIARIACVHVDAAAVEHVFAVACGLDSMAVGEDQITAQVRAAARAAAEARTSGPVLTGLLDAALRVSKRARTQTTISTAGISLVRAGLDLADAHLGGLATRSAVVLGSGSVGRLAARLLREAGVGRLSVAGRSEASTAEVAAACHGSALRPVDLPGALAHSDLLVAATGSVVPVVRAEPVRAARERTGDRPLLVLDLGMPPDVEPAVGGLAGVTLVDLDAIGRHLTEQEVPADVPRVRAIVTAEVISYLRRQEEAAAAPFIGAMHAQVRELAETELRRLHRRLPGLTEQERAETAATVYRILRTFLHRPAVRARELAAGPEGAVHLDALRALFDPTVDEAASALTYHRASHAALPGTPSLDRGPAWRQ</sequence>
<dbReference type="Pfam" id="PF01488">
    <property type="entry name" value="Shikimate_DH"/>
    <property type="match status" value="1"/>
</dbReference>
<feature type="domain" description="Quinate/shikimate 5-dehydrogenase/glutamyl-tRNA reductase" evidence="15">
    <location>
        <begin position="173"/>
        <end position="304"/>
    </location>
</feature>
<protein>
    <recommendedName>
        <fullName evidence="3 8">Glutamyl-tRNA reductase</fullName>
        <shortName evidence="8">GluTR</shortName>
        <ecNumber evidence="3 8">1.2.1.70</ecNumber>
    </recommendedName>
</protein>
<feature type="binding site" evidence="8 11">
    <location>
        <begin position="190"/>
        <end position="195"/>
    </location>
    <ligand>
        <name>NADP(+)</name>
        <dbReference type="ChEBI" id="CHEBI:58349"/>
    </ligand>
</feature>
<dbReference type="InterPro" id="IPR036291">
    <property type="entry name" value="NAD(P)-bd_dom_sf"/>
</dbReference>
<comment type="catalytic activity">
    <reaction evidence="7 8 13">
        <text>(S)-4-amino-5-oxopentanoate + tRNA(Glu) + NADP(+) = L-glutamyl-tRNA(Glu) + NADPH + H(+)</text>
        <dbReference type="Rhea" id="RHEA:12344"/>
        <dbReference type="Rhea" id="RHEA-COMP:9663"/>
        <dbReference type="Rhea" id="RHEA-COMP:9680"/>
        <dbReference type="ChEBI" id="CHEBI:15378"/>
        <dbReference type="ChEBI" id="CHEBI:57501"/>
        <dbReference type="ChEBI" id="CHEBI:57783"/>
        <dbReference type="ChEBI" id="CHEBI:58349"/>
        <dbReference type="ChEBI" id="CHEBI:78442"/>
        <dbReference type="ChEBI" id="CHEBI:78520"/>
        <dbReference type="EC" id="1.2.1.70"/>
    </reaction>
</comment>
<dbReference type="SUPFAM" id="SSF69075">
    <property type="entry name" value="Glutamyl tRNA-reductase dimerization domain"/>
    <property type="match status" value="1"/>
</dbReference>
<dbReference type="STRING" id="477641.MODMU_2514"/>
<dbReference type="HAMAP" id="MF_00087">
    <property type="entry name" value="Glu_tRNA_reductase"/>
    <property type="match status" value="1"/>
</dbReference>
<feature type="binding site" evidence="8 10">
    <location>
        <begin position="115"/>
        <end position="117"/>
    </location>
    <ligand>
        <name>substrate</name>
    </ligand>
</feature>
<dbReference type="GO" id="GO:0050661">
    <property type="term" value="F:NADP binding"/>
    <property type="evidence" value="ECO:0007669"/>
    <property type="project" value="InterPro"/>
</dbReference>
<dbReference type="OMA" id="CVYNVDD"/>
<feature type="active site" description="Nucleophile" evidence="8 9">
    <location>
        <position position="50"/>
    </location>
</feature>
<dbReference type="SUPFAM" id="SSF69742">
    <property type="entry name" value="Glutamyl tRNA-reductase catalytic, N-terminal domain"/>
    <property type="match status" value="1"/>
</dbReference>
<dbReference type="Proteomes" id="UP000006461">
    <property type="component" value="Chromosome"/>
</dbReference>
<evidence type="ECO:0000313" key="17">
    <source>
        <dbReference type="EMBL" id="CCH87943.1"/>
    </source>
</evidence>
<dbReference type="PANTHER" id="PTHR43013:SF1">
    <property type="entry name" value="GLUTAMYL-TRNA REDUCTASE"/>
    <property type="match status" value="1"/>
</dbReference>
<evidence type="ECO:0000256" key="13">
    <source>
        <dbReference type="RuleBase" id="RU000584"/>
    </source>
</evidence>
<dbReference type="EMBL" id="FO203431">
    <property type="protein sequence ID" value="CCH87943.1"/>
    <property type="molecule type" value="Genomic_DNA"/>
</dbReference>
<dbReference type="InterPro" id="IPR015895">
    <property type="entry name" value="4pyrrol_synth_GluRdtase_N"/>
</dbReference>
<organism evidence="17 18">
    <name type="scientific">Modestobacter italicus (strain DSM 44449 / CECT 9708 / BC 501)</name>
    <dbReference type="NCBI Taxonomy" id="2732864"/>
    <lineage>
        <taxon>Bacteria</taxon>
        <taxon>Bacillati</taxon>
        <taxon>Actinomycetota</taxon>
        <taxon>Actinomycetes</taxon>
        <taxon>Geodermatophilales</taxon>
        <taxon>Geodermatophilaceae</taxon>
        <taxon>Modestobacter</taxon>
    </lineage>
</organism>
<evidence type="ECO:0000256" key="2">
    <source>
        <dbReference type="ARBA" id="ARBA00005916"/>
    </source>
</evidence>
<feature type="binding site" evidence="8 10">
    <location>
        <position position="121"/>
    </location>
    <ligand>
        <name>substrate</name>
    </ligand>
</feature>
<evidence type="ECO:0000259" key="16">
    <source>
        <dbReference type="Pfam" id="PF05201"/>
    </source>
</evidence>
<feature type="site" description="Important for activity" evidence="8 12">
    <location>
        <position position="100"/>
    </location>
</feature>
<dbReference type="Pfam" id="PF00745">
    <property type="entry name" value="GlutR_dimer"/>
    <property type="match status" value="1"/>
</dbReference>
<evidence type="ECO:0000256" key="10">
    <source>
        <dbReference type="PIRSR" id="PIRSR000445-2"/>
    </source>
</evidence>
<dbReference type="PANTHER" id="PTHR43013">
    <property type="entry name" value="GLUTAMYL-TRNA REDUCTASE"/>
    <property type="match status" value="1"/>
</dbReference>
<dbReference type="PIRSF" id="PIRSF000445">
    <property type="entry name" value="4pyrrol_synth_GluRdtase"/>
    <property type="match status" value="1"/>
</dbReference>
<dbReference type="Gene3D" id="3.40.50.720">
    <property type="entry name" value="NAD(P)-binding Rossmann-like Domain"/>
    <property type="match status" value="1"/>
</dbReference>
<dbReference type="PATRIC" id="fig|477641.3.peg.2393"/>